<comment type="caution">
    <text evidence="2">The sequence shown here is derived from an EMBL/GenBank/DDBJ whole genome shotgun (WGS) entry which is preliminary data.</text>
</comment>
<name>A0AAW0YYB1_9TREE</name>
<protein>
    <submittedName>
        <fullName evidence="2">Uncharacterized protein</fullName>
    </submittedName>
</protein>
<dbReference type="AlphaFoldDB" id="A0AAW0YYB1"/>
<reference evidence="2 3" key="1">
    <citation type="journal article" date="2024" name="bioRxiv">
        <title>Comparative genomics of Cryptococcus and Kwoniella reveals pathogenesis evolution and contrasting karyotype dynamics via intercentromeric recombination or chromosome fusion.</title>
        <authorList>
            <person name="Coelho M.A."/>
            <person name="David-Palma M."/>
            <person name="Shea T."/>
            <person name="Bowers K."/>
            <person name="McGinley-Smith S."/>
            <person name="Mohammad A.W."/>
            <person name="Gnirke A."/>
            <person name="Yurkov A.M."/>
            <person name="Nowrousian M."/>
            <person name="Sun S."/>
            <person name="Cuomo C.A."/>
            <person name="Heitman J."/>
        </authorList>
    </citation>
    <scope>NUCLEOTIDE SEQUENCE [LARGE SCALE GENOMIC DNA]</scope>
    <source>
        <strain evidence="2 3">CBS 13917</strain>
    </source>
</reference>
<organism evidence="2 3">
    <name type="scientific">Kwoniella newhampshirensis</name>
    <dbReference type="NCBI Taxonomy" id="1651941"/>
    <lineage>
        <taxon>Eukaryota</taxon>
        <taxon>Fungi</taxon>
        <taxon>Dikarya</taxon>
        <taxon>Basidiomycota</taxon>
        <taxon>Agaricomycotina</taxon>
        <taxon>Tremellomycetes</taxon>
        <taxon>Tremellales</taxon>
        <taxon>Cryptococcaceae</taxon>
        <taxon>Kwoniella</taxon>
    </lineage>
</organism>
<dbReference type="RefSeq" id="XP_066802288.1">
    <property type="nucleotide sequence ID" value="XM_066946909.1"/>
</dbReference>
<accession>A0AAW0YYB1</accession>
<evidence type="ECO:0000256" key="1">
    <source>
        <dbReference type="SAM" id="MobiDB-lite"/>
    </source>
</evidence>
<dbReference type="KEGG" id="kne:92181061"/>
<feature type="compositionally biased region" description="Basic and acidic residues" evidence="1">
    <location>
        <begin position="215"/>
        <end position="229"/>
    </location>
</feature>
<sequence length="242" mass="26217">MALDQGGPKLTTLPPPAPPSDLIASALVLPLHAVSTDHRGRKLRLVGQVLAFHSPTSLLLLTAPALDPTTPSPTLLVNISTPLLGQSPSITDVSSAQDTIYSRQPQTSLPPSSSTFSSIVVNREKVTLSRGEWVCVVGWLEGDGHRMVKKVKTSASYLAPLPLILEAIHIANSRLIPINPVYRGQIAAWDGVRRIKEEEVIFIDEESSDIPALHRSTETISHHDDEITPRPKKMRGNGSGYK</sequence>
<evidence type="ECO:0000313" key="3">
    <source>
        <dbReference type="Proteomes" id="UP001388673"/>
    </source>
</evidence>
<dbReference type="Proteomes" id="UP001388673">
    <property type="component" value="Unassembled WGS sequence"/>
</dbReference>
<gene>
    <name evidence="2" type="ORF">IAR55_003803</name>
</gene>
<keyword evidence="3" id="KW-1185">Reference proteome</keyword>
<feature type="region of interest" description="Disordered" evidence="1">
    <location>
        <begin position="214"/>
        <end position="242"/>
    </location>
</feature>
<proteinExistence type="predicted"/>
<evidence type="ECO:0000313" key="2">
    <source>
        <dbReference type="EMBL" id="KAK8853102.1"/>
    </source>
</evidence>
<dbReference type="GeneID" id="92181061"/>
<dbReference type="EMBL" id="JBCAWK010000007">
    <property type="protein sequence ID" value="KAK8853102.1"/>
    <property type="molecule type" value="Genomic_DNA"/>
</dbReference>